<evidence type="ECO:0000313" key="3">
    <source>
        <dbReference type="Proteomes" id="UP001310594"/>
    </source>
</evidence>
<gene>
    <name evidence="2" type="ORF">LTR97_005714</name>
</gene>
<evidence type="ECO:0000256" key="1">
    <source>
        <dbReference type="SAM" id="MobiDB-lite"/>
    </source>
</evidence>
<feature type="compositionally biased region" description="Low complexity" evidence="1">
    <location>
        <begin position="449"/>
        <end position="485"/>
    </location>
</feature>
<feature type="region of interest" description="Disordered" evidence="1">
    <location>
        <begin position="227"/>
        <end position="272"/>
    </location>
</feature>
<protein>
    <submittedName>
        <fullName evidence="2">Uncharacterized protein</fullName>
    </submittedName>
</protein>
<accession>A0AAN7W3Q9</accession>
<comment type="caution">
    <text evidence="2">The sequence shown here is derived from an EMBL/GenBank/DDBJ whole genome shotgun (WGS) entry which is preliminary data.</text>
</comment>
<organism evidence="2 3">
    <name type="scientific">Elasticomyces elasticus</name>
    <dbReference type="NCBI Taxonomy" id="574655"/>
    <lineage>
        <taxon>Eukaryota</taxon>
        <taxon>Fungi</taxon>
        <taxon>Dikarya</taxon>
        <taxon>Ascomycota</taxon>
        <taxon>Pezizomycotina</taxon>
        <taxon>Dothideomycetes</taxon>
        <taxon>Dothideomycetidae</taxon>
        <taxon>Mycosphaerellales</taxon>
        <taxon>Teratosphaeriaceae</taxon>
        <taxon>Elasticomyces</taxon>
    </lineage>
</organism>
<feature type="compositionally biased region" description="Polar residues" evidence="1">
    <location>
        <begin position="37"/>
        <end position="53"/>
    </location>
</feature>
<feature type="compositionally biased region" description="Basic and acidic residues" evidence="1">
    <location>
        <begin position="255"/>
        <end position="264"/>
    </location>
</feature>
<name>A0AAN7W3Q9_9PEZI</name>
<dbReference type="Proteomes" id="UP001310594">
    <property type="component" value="Unassembled WGS sequence"/>
</dbReference>
<dbReference type="AlphaFoldDB" id="A0AAN7W3Q9"/>
<feature type="region of interest" description="Disordered" evidence="1">
    <location>
        <begin position="437"/>
        <end position="485"/>
    </location>
</feature>
<evidence type="ECO:0000313" key="2">
    <source>
        <dbReference type="EMBL" id="KAK5699585.1"/>
    </source>
</evidence>
<proteinExistence type="predicted"/>
<dbReference type="EMBL" id="JAVRQU010000008">
    <property type="protein sequence ID" value="KAK5699585.1"/>
    <property type="molecule type" value="Genomic_DNA"/>
</dbReference>
<sequence>MALHHRRNVDDMRSAFGSSQLSRHSSESERSYYTSSDISYLTQPTEYSGTSTRRPPHVHYNTYDSKTPEPTQRFFEDRHPQASPRASVETYASTVDSEEEIVEEALPEYTAPEYFTQTRDSSVFAATPTDFSALFPSQRALLIHHDDTTPDGNMNLRLDTEVQSGGRRCDMTLFHLRMHDLKNREFSLRRYCRDSGREICHSALRQPKAAAPKRPGFQRSLSNALNIMRPKSESRAPTMDSLKRNDSGYGSLHSTDLEHEERPRTAGHGAPMLQQPSTDVVKLEFSNYAQVEVKRVGTKGSKRYEFEYWGTSYAWKRVVHKDRDHKEISYHLVQGGKDRILARIEPLPLSAARREEETSMGGWIAPCRMWLVDEAIIRGQKDAVDVVIASGLIALVDDATRARLKSKTPSRPLSLAVPRLQSVEVEYVGPKRLMDGLLRRDTDPIPQTRPSSSRAAASSISSTSRGQTVRTSSTTSSRARPSYER</sequence>
<reference evidence="2" key="1">
    <citation type="submission" date="2023-08" db="EMBL/GenBank/DDBJ databases">
        <title>Black Yeasts Isolated from many extreme environments.</title>
        <authorList>
            <person name="Coleine C."/>
            <person name="Stajich J.E."/>
            <person name="Selbmann L."/>
        </authorList>
    </citation>
    <scope>NUCLEOTIDE SEQUENCE</scope>
    <source>
        <strain evidence="2">CCFEE 5810</strain>
    </source>
</reference>
<feature type="region of interest" description="Disordered" evidence="1">
    <location>
        <begin position="1"/>
        <end position="88"/>
    </location>
</feature>